<organism evidence="1 2">
    <name type="scientific">Brachionus calyciflorus</name>
    <dbReference type="NCBI Taxonomy" id="104777"/>
    <lineage>
        <taxon>Eukaryota</taxon>
        <taxon>Metazoa</taxon>
        <taxon>Spiralia</taxon>
        <taxon>Gnathifera</taxon>
        <taxon>Rotifera</taxon>
        <taxon>Eurotatoria</taxon>
        <taxon>Monogononta</taxon>
        <taxon>Pseudotrocha</taxon>
        <taxon>Ploima</taxon>
        <taxon>Brachionidae</taxon>
        <taxon>Brachionus</taxon>
    </lineage>
</organism>
<gene>
    <name evidence="1" type="ORF">OXX778_LOCUS16345</name>
</gene>
<protein>
    <submittedName>
        <fullName evidence="1">Uncharacterized protein</fullName>
    </submittedName>
</protein>
<dbReference type="EMBL" id="CAJNOC010003837">
    <property type="protein sequence ID" value="CAF0999772.1"/>
    <property type="molecule type" value="Genomic_DNA"/>
</dbReference>
<dbReference type="Proteomes" id="UP000663879">
    <property type="component" value="Unassembled WGS sequence"/>
</dbReference>
<proteinExistence type="predicted"/>
<evidence type="ECO:0000313" key="2">
    <source>
        <dbReference type="Proteomes" id="UP000663879"/>
    </source>
</evidence>
<evidence type="ECO:0000313" key="1">
    <source>
        <dbReference type="EMBL" id="CAF0999772.1"/>
    </source>
</evidence>
<keyword evidence="2" id="KW-1185">Reference proteome</keyword>
<reference evidence="1" key="1">
    <citation type="submission" date="2021-02" db="EMBL/GenBank/DDBJ databases">
        <authorList>
            <person name="Nowell W R."/>
        </authorList>
    </citation>
    <scope>NUCLEOTIDE SEQUENCE</scope>
    <source>
        <strain evidence="1">Ploen Becks lab</strain>
    </source>
</reference>
<comment type="caution">
    <text evidence="1">The sequence shown here is derived from an EMBL/GenBank/DDBJ whole genome shotgun (WGS) entry which is preliminary data.</text>
</comment>
<accession>A0A814GQP6</accession>
<dbReference type="AlphaFoldDB" id="A0A814GQP6"/>
<name>A0A814GQP6_9BILA</name>
<sequence length="100" mass="11463">MASIAKSAIIEHHSDLLSKIDIDTETKLINLSCETLKHELNKNREILIDKITTVQNQTLEKLKETTDLCKINTINETWQKDGSIKLDQIDRFKLNALLMS</sequence>